<dbReference type="GO" id="GO:0031965">
    <property type="term" value="C:nuclear membrane"/>
    <property type="evidence" value="ECO:0007669"/>
    <property type="project" value="TreeGrafter"/>
</dbReference>
<proteinExistence type="inferred from homology"/>
<evidence type="ECO:0000256" key="3">
    <source>
        <dbReference type="ARBA" id="ARBA00022692"/>
    </source>
</evidence>
<evidence type="ECO:0000313" key="9">
    <source>
        <dbReference type="EMBL" id="CAE0656243.1"/>
    </source>
</evidence>
<evidence type="ECO:0000256" key="4">
    <source>
        <dbReference type="ARBA" id="ARBA00022989"/>
    </source>
</evidence>
<evidence type="ECO:0000256" key="2">
    <source>
        <dbReference type="ARBA" id="ARBA00010631"/>
    </source>
</evidence>
<evidence type="ECO:0000256" key="8">
    <source>
        <dbReference type="SAM" id="Phobius"/>
    </source>
</evidence>
<reference evidence="9" key="1">
    <citation type="submission" date="2021-01" db="EMBL/GenBank/DDBJ databases">
        <authorList>
            <person name="Corre E."/>
            <person name="Pelletier E."/>
            <person name="Niang G."/>
            <person name="Scheremetjew M."/>
            <person name="Finn R."/>
            <person name="Kale V."/>
            <person name="Holt S."/>
            <person name="Cochrane G."/>
            <person name="Meng A."/>
            <person name="Brown T."/>
            <person name="Cohen L."/>
        </authorList>
    </citation>
    <scope>NUCLEOTIDE SEQUENCE</scope>
    <source>
        <strain evidence="9">CCCM811</strain>
    </source>
</reference>
<dbReference type="EMBL" id="HBIV01010718">
    <property type="protein sequence ID" value="CAE0656243.1"/>
    <property type="molecule type" value="Transcribed_RNA"/>
</dbReference>
<feature type="transmembrane region" description="Helical" evidence="8">
    <location>
        <begin position="186"/>
        <end position="206"/>
    </location>
</feature>
<protein>
    <recommendedName>
        <fullName evidence="7">Nuclear envelope membrane protein</fullName>
    </recommendedName>
    <alternativeName>
        <fullName evidence="6">Nuclear rim protein</fullName>
    </alternativeName>
</protein>
<comment type="similarity">
    <text evidence="2">Belongs to the nurim family.</text>
</comment>
<dbReference type="AlphaFoldDB" id="A0A7S3YME1"/>
<organism evidence="9">
    <name type="scientific">Lotharella globosa</name>
    <dbReference type="NCBI Taxonomy" id="91324"/>
    <lineage>
        <taxon>Eukaryota</taxon>
        <taxon>Sar</taxon>
        <taxon>Rhizaria</taxon>
        <taxon>Cercozoa</taxon>
        <taxon>Chlorarachniophyceae</taxon>
        <taxon>Lotharella</taxon>
    </lineage>
</organism>
<feature type="transmembrane region" description="Helical" evidence="8">
    <location>
        <begin position="57"/>
        <end position="73"/>
    </location>
</feature>
<evidence type="ECO:0000256" key="1">
    <source>
        <dbReference type="ARBA" id="ARBA00004141"/>
    </source>
</evidence>
<dbReference type="InterPro" id="IPR033580">
    <property type="entry name" value="Nurim-like"/>
</dbReference>
<comment type="subcellular location">
    <subcellularLocation>
        <location evidence="1">Membrane</location>
        <topology evidence="1">Multi-pass membrane protein</topology>
    </subcellularLocation>
</comment>
<gene>
    <name evidence="9" type="ORF">LGLO00237_LOCUS8036</name>
</gene>
<dbReference type="PANTHER" id="PTHR31040:SF1">
    <property type="entry name" value="NURIM"/>
    <property type="match status" value="1"/>
</dbReference>
<keyword evidence="4 8" id="KW-1133">Transmembrane helix</keyword>
<dbReference type="PANTHER" id="PTHR31040">
    <property type="entry name" value="NURIM"/>
    <property type="match status" value="1"/>
</dbReference>
<sequence>MAASTATTIVCIACYAYFFVLFVLYVGWLLPGLTTVVPRGIAPYVSSIEDSPVNSDALTAFATNTFLISLFALPHSFFARDFVKEAIGLGDEWYRPLYILLTTATLQAHMHFWQSFDASPIWDARGTSFEPLIAGFFVSGFLFLLSATFALDHFSLFGLSQGLGLDINKALGLNGTENQRGMVVRLHYSLVAHPIMTGFLVISWSATVMSASRLLFAVLMTSYIVFAVKMLEEPDLERKIGSPYTEYLATVPSFCPFAPPSSRRRGPNKSTKIQAGCRVKTESSQMDQRFSLAAVASMIYAISKEVPQS</sequence>
<evidence type="ECO:0000256" key="7">
    <source>
        <dbReference type="ARBA" id="ARBA00032957"/>
    </source>
</evidence>
<keyword evidence="3 8" id="KW-0812">Transmembrane</keyword>
<accession>A0A7S3YME1</accession>
<dbReference type="Gene3D" id="1.20.120.1630">
    <property type="match status" value="1"/>
</dbReference>
<feature type="transmembrane region" description="Helical" evidence="8">
    <location>
        <begin position="132"/>
        <end position="151"/>
    </location>
</feature>
<feature type="transmembrane region" description="Helical" evidence="8">
    <location>
        <begin position="7"/>
        <end position="30"/>
    </location>
</feature>
<evidence type="ECO:0000256" key="6">
    <source>
        <dbReference type="ARBA" id="ARBA00031700"/>
    </source>
</evidence>
<evidence type="ECO:0000256" key="5">
    <source>
        <dbReference type="ARBA" id="ARBA00023136"/>
    </source>
</evidence>
<keyword evidence="5 8" id="KW-0472">Membrane</keyword>
<name>A0A7S3YME1_9EUKA</name>